<dbReference type="OrthoDB" id="1993911at2759"/>
<evidence type="ECO:0000313" key="2">
    <source>
        <dbReference type="EMBL" id="KAI5081149.1"/>
    </source>
</evidence>
<feature type="region of interest" description="Disordered" evidence="1">
    <location>
        <begin position="215"/>
        <end position="255"/>
    </location>
</feature>
<name>A0A9D4V7C9_ADICA</name>
<dbReference type="EMBL" id="JABFUD020000004">
    <property type="protein sequence ID" value="KAI5081149.1"/>
    <property type="molecule type" value="Genomic_DNA"/>
</dbReference>
<protein>
    <submittedName>
        <fullName evidence="2">Uncharacterized protein</fullName>
    </submittedName>
</protein>
<organism evidence="2 3">
    <name type="scientific">Adiantum capillus-veneris</name>
    <name type="common">Maidenhair fern</name>
    <dbReference type="NCBI Taxonomy" id="13818"/>
    <lineage>
        <taxon>Eukaryota</taxon>
        <taxon>Viridiplantae</taxon>
        <taxon>Streptophyta</taxon>
        <taxon>Embryophyta</taxon>
        <taxon>Tracheophyta</taxon>
        <taxon>Polypodiopsida</taxon>
        <taxon>Polypodiidae</taxon>
        <taxon>Polypodiales</taxon>
        <taxon>Pteridineae</taxon>
        <taxon>Pteridaceae</taxon>
        <taxon>Vittarioideae</taxon>
        <taxon>Adiantum</taxon>
    </lineage>
</organism>
<evidence type="ECO:0000256" key="1">
    <source>
        <dbReference type="SAM" id="MobiDB-lite"/>
    </source>
</evidence>
<accession>A0A9D4V7C9</accession>
<feature type="compositionally biased region" description="Pro residues" evidence="1">
    <location>
        <begin position="228"/>
        <end position="237"/>
    </location>
</feature>
<dbReference type="Proteomes" id="UP000886520">
    <property type="component" value="Chromosome 4"/>
</dbReference>
<comment type="caution">
    <text evidence="2">The sequence shown here is derived from an EMBL/GenBank/DDBJ whole genome shotgun (WGS) entry which is preliminary data.</text>
</comment>
<evidence type="ECO:0000313" key="3">
    <source>
        <dbReference type="Proteomes" id="UP000886520"/>
    </source>
</evidence>
<reference evidence="2" key="1">
    <citation type="submission" date="2021-01" db="EMBL/GenBank/DDBJ databases">
        <title>Adiantum capillus-veneris genome.</title>
        <authorList>
            <person name="Fang Y."/>
            <person name="Liao Q."/>
        </authorList>
    </citation>
    <scope>NUCLEOTIDE SEQUENCE</scope>
    <source>
        <strain evidence="2">H3</strain>
        <tissue evidence="2">Leaf</tissue>
    </source>
</reference>
<sequence length="255" mass="27777">MVVLSSSDGKGETMLAPQRISQRRRRQRRQRSRVPSGTTVSVISSDSNEEGTDVDISVVVQGFATLNIGEKGAGEKHLVNVEVQTEISIPPKVFVEPSMVDRVLSRTCGVPKNQAKQQEIHVAYFPPLNQPIISKEDTTLLLNKTASKKKVSYGQTSEEDVGTSAAQKNISRTQTMIFGQPCKATSPTRPSACIHLEGSVKLMCEKLGLMHEVEPLPLPNDTPSSVAPFPPCEPHCPPSHNTRSKAKKKDSKKGV</sequence>
<feature type="compositionally biased region" description="Basic residues" evidence="1">
    <location>
        <begin position="21"/>
        <end position="32"/>
    </location>
</feature>
<feature type="compositionally biased region" description="Basic residues" evidence="1">
    <location>
        <begin position="242"/>
        <end position="255"/>
    </location>
</feature>
<gene>
    <name evidence="2" type="ORF">GOP47_0004332</name>
</gene>
<keyword evidence="3" id="KW-1185">Reference proteome</keyword>
<feature type="region of interest" description="Disordered" evidence="1">
    <location>
        <begin position="1"/>
        <end position="48"/>
    </location>
</feature>
<proteinExistence type="predicted"/>
<dbReference type="AlphaFoldDB" id="A0A9D4V7C9"/>
<feature type="compositionally biased region" description="Polar residues" evidence="1">
    <location>
        <begin position="35"/>
        <end position="46"/>
    </location>
</feature>